<protein>
    <submittedName>
        <fullName evidence="2">Thioesterase</fullName>
    </submittedName>
</protein>
<dbReference type="SUPFAM" id="SSF54637">
    <property type="entry name" value="Thioesterase/thiol ester dehydrase-isomerase"/>
    <property type="match status" value="1"/>
</dbReference>
<dbReference type="Proteomes" id="UP000247689">
    <property type="component" value="Unassembled WGS sequence"/>
</dbReference>
<proteinExistence type="predicted"/>
<dbReference type="Pfam" id="PF09500">
    <property type="entry name" value="YiiD_C"/>
    <property type="match status" value="1"/>
</dbReference>
<feature type="domain" description="Thioesterase putative" evidence="1">
    <location>
        <begin position="4"/>
        <end position="137"/>
    </location>
</feature>
<dbReference type="EMBL" id="QICH01000001">
    <property type="protein sequence ID" value="PXF64502.1"/>
    <property type="molecule type" value="Genomic_DNA"/>
</dbReference>
<dbReference type="AlphaFoldDB" id="A0A318D594"/>
<organism evidence="2 3">
    <name type="scientific">Kangiella spongicola</name>
    <dbReference type="NCBI Taxonomy" id="796379"/>
    <lineage>
        <taxon>Bacteria</taxon>
        <taxon>Pseudomonadati</taxon>
        <taxon>Pseudomonadota</taxon>
        <taxon>Gammaproteobacteria</taxon>
        <taxon>Kangiellales</taxon>
        <taxon>Kangiellaceae</taxon>
        <taxon>Kangiella</taxon>
    </lineage>
</organism>
<dbReference type="InterPro" id="IPR029069">
    <property type="entry name" value="HotDog_dom_sf"/>
</dbReference>
<dbReference type="Gene3D" id="3.10.129.10">
    <property type="entry name" value="Hotdog Thioesterase"/>
    <property type="match status" value="1"/>
</dbReference>
<dbReference type="InterPro" id="IPR012660">
    <property type="entry name" value="YiiD_C"/>
</dbReference>
<sequence length="147" mass="16226">MNHKQLESLVHQEIPITQALDIRIQELTESSIRVMAPFEANKNIHNTAFAGSIYTVATIAGWSLVTSLALQHNLEGSVVLAKANIQYKKPINGDIVAECRVESDDLIDSFVASFKRKNRARIELEINLVEDGIIKAILSANFALVGK</sequence>
<dbReference type="OrthoDB" id="572024at2"/>
<comment type="caution">
    <text evidence="2">The sequence shown here is derived from an EMBL/GenBank/DDBJ whole genome shotgun (WGS) entry which is preliminary data.</text>
</comment>
<reference evidence="2 3" key="1">
    <citation type="submission" date="2018-05" db="EMBL/GenBank/DDBJ databases">
        <title>Kangiella spongicola genome sequence.</title>
        <authorList>
            <person name="Maclea K.S."/>
            <person name="Goen A.E."/>
            <person name="Kelley C."/>
            <person name="Underriner A."/>
            <person name="Silverwood T."/>
            <person name="Trachtenberg A.M."/>
        </authorList>
    </citation>
    <scope>NUCLEOTIDE SEQUENCE [LARGE SCALE GENOMIC DNA]</scope>
    <source>
        <strain evidence="2 3">ATCC BAA-2076</strain>
    </source>
</reference>
<accession>A0A318D594</accession>
<dbReference type="RefSeq" id="WP_110200550.1">
    <property type="nucleotide sequence ID" value="NZ_QICH01000001.1"/>
</dbReference>
<keyword evidence="3" id="KW-1185">Reference proteome</keyword>
<gene>
    <name evidence="2" type="ORF">DL796_05010</name>
</gene>
<evidence type="ECO:0000313" key="2">
    <source>
        <dbReference type="EMBL" id="PXF64502.1"/>
    </source>
</evidence>
<evidence type="ECO:0000259" key="1">
    <source>
        <dbReference type="Pfam" id="PF09500"/>
    </source>
</evidence>
<evidence type="ECO:0000313" key="3">
    <source>
        <dbReference type="Proteomes" id="UP000247689"/>
    </source>
</evidence>
<dbReference type="NCBIfam" id="TIGR02447">
    <property type="entry name" value="yiiD_Cterm"/>
    <property type="match status" value="1"/>
</dbReference>
<name>A0A318D594_9GAMM</name>